<dbReference type="KEGG" id="ptm:GSPATT00028102001"/>
<evidence type="ECO:0000313" key="4">
    <source>
        <dbReference type="Proteomes" id="UP000000600"/>
    </source>
</evidence>
<sequence>MISFKVTLLLFLFCIQTKGIDLCNEYERFESCVQSDSNKCKWDGIRKLCERTFDFQQGCSLSLNRKACIRQIGNVIGQPAKCRFLSVCEDIPNLETERCENNLSKSGCISIANPEHICYWKDNSCHVLPRNQWYQVKEDFDQVQYSVSACSQIEKYLIIHSNLLWDLISYTPDLFTEANNSFKKEMGLEVTDDIIFDDPNTVSLQNNYQFSNGSFAWYTIRESKEITLTNLQKSYRYRYGCVAIEIENDNDYFNLITITDEQRGVNHLYCKYLSRNPNIADDYVFSDGVCKKFSNLDLNDIQKTVKLNLSCKSLDYYQCIYFDSISYTCRLKGLNYEYPCVVQEDDYVADCENAFCTVKQCSKLTFHYLDTDTNKCSDSCSQFPLNSQSACEAVKGCKFLGTSQRIMEKSCSPNDGCDHLGIEKMYCIFLKDQCGWDELQQRCYRIKDEEFKLMRCSQAFNAQSCVLITLSDQICFWNSIILQCQNVLEQPILIYQTSLMDLQRVNPFLLILTQVSNENFCKYQQSFPSEYIPSEGKCNLIQSQIQSKDITHINMNACLQFYPGLKRWDSLTQQCINLLEVEIKELDCNTQVFVNNQVCQKSKVVLPGYQCVYDRQSHSCKELESTQIQSFGCVGYGFRKEVCLSLNGPRVYCKFSAGICQEITESEINSVRCSSLQNVNSQVCKLYTQSQTVCLYDKSIKSCYTPSVYVKITYQSDINRYGCQQVQDTLTYFDLVKNECISFSEDEDILLSNLECAQNYINQKTCLLITKSGQNCFWDTVENKCKNYSGNFSNCGDQDQFTSRICQAIVQNVQKQLINDNYCTYFDNKCQTKSTTLSDCGESEKMNVLRCSGLTGLNQAGEYIQMCAFIDFKCTSLIDDSMDAFIVLNQISCSQANLKACSKVQTYGKYCQVIDYVSNNYFIIDKKCVQVDNNNQSCQIINTNFQKDQINPNHCIRANDSCYYDQSIGCQSPINDDLECDTPGLSYSGCILNTNNHRCAFYNSKCQYFPTYSTISNCKYLNQLACSNYQFKDCYWNGSMCDVSYDYGSDYSCILNQSNLFIVSNGSTCIYEEQESNYQLYTCDSKLNQFGCGSIPNQYCQFIQNQCQFYSTTQCEDSGTSCSLNNSLNLKCVLKDGKCFHFPYNHHQCDFFDETNYEFCLQYPDCVYVDQKCQQIYQNRSYWYCYYLTQLECLIQNKQYSCTWENEQCIEFEGSACPSLDGFHSYDACSKFNNCYYGYTKSGLGFCYQDANFESLTCEQLDQIFCLDDMTHLNSSLMCYWDQSCKNINNTEEMQCEDLQNFQSSYPACASLNQELCMYSFVDKKCKLIQEYVSITICQGTTSKQCSQIKNTCYFNKSKCQTKGIPEQLNKYGCITQSGSWKFTYFTCYKLTNEMQSSCINLSKEACLGDLTKEISCQWINQKCINLFQDQNKKLLSCQNLNQRACLNVSLSNILCIWNETIKICDSLNISNTDCSLNNLDPLMSVSVCASSTTKSCVRHYDKTKCTEIKVKLDGCNLFGLNKQACISLTKAPCSWIQVGDGGYCNDVNIYTTLCEDFVNQSACLNIQTQGQVCKWEESTQQCINYKFTSCESANNEHSIMACKGVTEEACYYDPWQKSCNQILSTPNICSSNFNSRACILSIEVCVWQSNRCYNNPNLNCLNYNTKIKCLQSNAQNCQWLDNKCQQFQPLVIKVYCYELPTNINNFACMNNSIDPCCFDSNFMQCYADQSNKIAKIYEWSTITTILAFQQPGQESSILNGKCEELKNPNYCLKSRIPNISCIWNDSCQEVTQFDNLSCQDSLNIWGCLNITNENQFCFWKDQKCLNWNTSLGIMENVNKNVCIQYSINSIYELNSCVEKSIESIQCTSDGISKATCLSIPNKQCKWITSCIDFTQTTETKCHDYTNVTYYVCQMTDLACNYDQEQHNCIEISKEIIGFGVSKSSCVSNKNISTFWNSNGCQELYDFIDCDTSLVVNELACRKNVKNTACLYDSISNRCKSNFNRQSLQCKTLGLNLLGCIQVQQEPCIFKDNKCQVFTGTSQICMFINLVNSKACASVINQQCSYDSINFKCQSPLINENYCNVSGVNRDACETNTLCMWSQDDLDCKCNSDQKIDTCQFSNITQCRSNSKCYFDLDIYKCIKKQCYHLKEVECAAIMDNKTCYLSQNNSCQPATKCEDIIDSKQSCSTIYIDLQPCVQAGASCISINNYSSYCSYSDCSNSNCIFKYGACKLKTCDDYTAQECQLVQGCYLDQEKTCQQLLVCSQITQEIYGDQVTYICNKSYVNGLICNWQRYSLLDDTEVCTNQYCEIYGSSTTLCQGNEINGYSCVLFNQLVCKQCEYITEPCFCDQQKNVCFYQNGKCNSILCSNYLTKDTCSQVSDRCYWSTSTENNSQISLCLKSCEKIMDAIECNSRSNECYFETSKGLCVKGQKQIPNLSSEIVIEEFYAIIIQGYIFVFLIIFI</sequence>
<organism evidence="3 4">
    <name type="scientific">Paramecium tetraurelia</name>
    <dbReference type="NCBI Taxonomy" id="5888"/>
    <lineage>
        <taxon>Eukaryota</taxon>
        <taxon>Sar</taxon>
        <taxon>Alveolata</taxon>
        <taxon>Ciliophora</taxon>
        <taxon>Intramacronucleata</taxon>
        <taxon>Oligohymenophorea</taxon>
        <taxon>Peniculida</taxon>
        <taxon>Parameciidae</taxon>
        <taxon>Paramecium</taxon>
    </lineage>
</organism>
<dbReference type="Proteomes" id="UP000000600">
    <property type="component" value="Unassembled WGS sequence"/>
</dbReference>
<feature type="signal peptide" evidence="2">
    <location>
        <begin position="1"/>
        <end position="19"/>
    </location>
</feature>
<dbReference type="GeneID" id="5010251"/>
<proteinExistence type="predicted"/>
<dbReference type="HOGENOM" id="CLU_229034_0_0_1"/>
<dbReference type="OrthoDB" id="291649at2759"/>
<gene>
    <name evidence="3" type="ORF">GSPATT00028102001</name>
</gene>
<keyword evidence="1" id="KW-0812">Transmembrane</keyword>
<evidence type="ECO:0008006" key="5">
    <source>
        <dbReference type="Google" id="ProtNLM"/>
    </source>
</evidence>
<dbReference type="EMBL" id="CT867989">
    <property type="protein sequence ID" value="CAK57069.1"/>
    <property type="molecule type" value="Genomic_DNA"/>
</dbReference>
<feature type="transmembrane region" description="Helical" evidence="1">
    <location>
        <begin position="2448"/>
        <end position="2464"/>
    </location>
</feature>
<evidence type="ECO:0000256" key="1">
    <source>
        <dbReference type="SAM" id="Phobius"/>
    </source>
</evidence>
<keyword evidence="4" id="KW-1185">Reference proteome</keyword>
<evidence type="ECO:0000313" key="3">
    <source>
        <dbReference type="EMBL" id="CAK57069.1"/>
    </source>
</evidence>
<protein>
    <recommendedName>
        <fullName evidence="5">Transmembrane protein</fullName>
    </recommendedName>
</protein>
<keyword evidence="2" id="KW-0732">Signal</keyword>
<name>A0BEV2_PARTE</name>
<dbReference type="RefSeq" id="XP_001424467.1">
    <property type="nucleotide sequence ID" value="XM_001424430.1"/>
</dbReference>
<feature type="chain" id="PRO_5002622428" description="Transmembrane protein" evidence="2">
    <location>
        <begin position="20"/>
        <end position="2465"/>
    </location>
</feature>
<reference evidence="3 4" key="1">
    <citation type="journal article" date="2006" name="Nature">
        <title>Global trends of whole-genome duplications revealed by the ciliate Paramecium tetraurelia.</title>
        <authorList>
            <consortium name="Genoscope"/>
            <person name="Aury J.-M."/>
            <person name="Jaillon O."/>
            <person name="Duret L."/>
            <person name="Noel B."/>
            <person name="Jubin C."/>
            <person name="Porcel B.M."/>
            <person name="Segurens B."/>
            <person name="Daubin V."/>
            <person name="Anthouard V."/>
            <person name="Aiach N."/>
            <person name="Arnaiz O."/>
            <person name="Billaut A."/>
            <person name="Beisson J."/>
            <person name="Blanc I."/>
            <person name="Bouhouche K."/>
            <person name="Camara F."/>
            <person name="Duharcourt S."/>
            <person name="Guigo R."/>
            <person name="Gogendeau D."/>
            <person name="Katinka M."/>
            <person name="Keller A.-M."/>
            <person name="Kissmehl R."/>
            <person name="Klotz C."/>
            <person name="Koll F."/>
            <person name="Le Moue A."/>
            <person name="Lepere C."/>
            <person name="Malinsky S."/>
            <person name="Nowacki M."/>
            <person name="Nowak J.K."/>
            <person name="Plattner H."/>
            <person name="Poulain J."/>
            <person name="Ruiz F."/>
            <person name="Serrano V."/>
            <person name="Zagulski M."/>
            <person name="Dessen P."/>
            <person name="Betermier M."/>
            <person name="Weissenbach J."/>
            <person name="Scarpelli C."/>
            <person name="Schachter V."/>
            <person name="Sperling L."/>
            <person name="Meyer E."/>
            <person name="Cohen J."/>
            <person name="Wincker P."/>
        </authorList>
    </citation>
    <scope>NUCLEOTIDE SEQUENCE [LARGE SCALE GENOMIC DNA]</scope>
    <source>
        <strain evidence="3 4">Stock d4-2</strain>
    </source>
</reference>
<evidence type="ECO:0000256" key="2">
    <source>
        <dbReference type="SAM" id="SignalP"/>
    </source>
</evidence>
<dbReference type="OMA" id="CEYITEP"/>
<accession>A0BEV2</accession>
<keyword evidence="1" id="KW-1133">Transmembrane helix</keyword>
<keyword evidence="1" id="KW-0472">Membrane</keyword>
<dbReference type="InParanoid" id="A0BEV2"/>